<accession>A0A9J6CB09</accession>
<dbReference type="SUPFAM" id="SSF48350">
    <property type="entry name" value="GTPase activation domain, GAP"/>
    <property type="match status" value="1"/>
</dbReference>
<feature type="compositionally biased region" description="Basic residues" evidence="1">
    <location>
        <begin position="835"/>
        <end position="848"/>
    </location>
</feature>
<dbReference type="PANTHER" id="PTHR15670:SF4">
    <property type="entry name" value="RHO GTPASE-ACTIVATING PROTEIN 11A"/>
    <property type="match status" value="1"/>
</dbReference>
<evidence type="ECO:0000313" key="3">
    <source>
        <dbReference type="EMBL" id="KAG5679072.1"/>
    </source>
</evidence>
<feature type="region of interest" description="Disordered" evidence="1">
    <location>
        <begin position="832"/>
        <end position="878"/>
    </location>
</feature>
<dbReference type="GO" id="GO:0007165">
    <property type="term" value="P:signal transduction"/>
    <property type="evidence" value="ECO:0007669"/>
    <property type="project" value="InterPro"/>
</dbReference>
<dbReference type="InterPro" id="IPR042869">
    <property type="entry name" value="ARHGAP11A/B"/>
</dbReference>
<name>A0A9J6CB09_POLVA</name>
<evidence type="ECO:0000259" key="2">
    <source>
        <dbReference type="PROSITE" id="PS50238"/>
    </source>
</evidence>
<proteinExistence type="predicted"/>
<dbReference type="Proteomes" id="UP001107558">
    <property type="component" value="Chromosome 2"/>
</dbReference>
<dbReference type="OrthoDB" id="410651at2759"/>
<gene>
    <name evidence="3" type="ORF">PVAND_008669</name>
</gene>
<organism evidence="3 4">
    <name type="scientific">Polypedilum vanderplanki</name>
    <name type="common">Sleeping chironomid midge</name>
    <dbReference type="NCBI Taxonomy" id="319348"/>
    <lineage>
        <taxon>Eukaryota</taxon>
        <taxon>Metazoa</taxon>
        <taxon>Ecdysozoa</taxon>
        <taxon>Arthropoda</taxon>
        <taxon>Hexapoda</taxon>
        <taxon>Insecta</taxon>
        <taxon>Pterygota</taxon>
        <taxon>Neoptera</taxon>
        <taxon>Endopterygota</taxon>
        <taxon>Diptera</taxon>
        <taxon>Nematocera</taxon>
        <taxon>Chironomoidea</taxon>
        <taxon>Chironomidae</taxon>
        <taxon>Chironominae</taxon>
        <taxon>Polypedilum</taxon>
        <taxon>Polypedilum</taxon>
    </lineage>
</organism>
<keyword evidence="4" id="KW-1185">Reference proteome</keyword>
<comment type="caution">
    <text evidence="3">The sequence shown here is derived from an EMBL/GenBank/DDBJ whole genome shotgun (WGS) entry which is preliminary data.</text>
</comment>
<feature type="compositionally biased region" description="Polar residues" evidence="1">
    <location>
        <begin position="782"/>
        <end position="796"/>
    </location>
</feature>
<feature type="compositionally biased region" description="Basic residues" evidence="1">
    <location>
        <begin position="856"/>
        <end position="878"/>
    </location>
</feature>
<feature type="region of interest" description="Disordered" evidence="1">
    <location>
        <begin position="667"/>
        <end position="698"/>
    </location>
</feature>
<dbReference type="PANTHER" id="PTHR15670">
    <property type="entry name" value="RHO GTPASE ACTIVATING PROTEIN 11A"/>
    <property type="match status" value="1"/>
</dbReference>
<dbReference type="PROSITE" id="PS50238">
    <property type="entry name" value="RHOGAP"/>
    <property type="match status" value="1"/>
</dbReference>
<feature type="region of interest" description="Disordered" evidence="1">
    <location>
        <begin position="621"/>
        <end position="646"/>
    </location>
</feature>
<evidence type="ECO:0000313" key="4">
    <source>
        <dbReference type="Proteomes" id="UP001107558"/>
    </source>
</evidence>
<dbReference type="AlphaFoldDB" id="A0A9J6CB09"/>
<dbReference type="Gene3D" id="1.10.555.10">
    <property type="entry name" value="Rho GTPase activation protein"/>
    <property type="match status" value="1"/>
</dbReference>
<protein>
    <recommendedName>
        <fullName evidence="2">Rho-GAP domain-containing protein</fullName>
    </recommendedName>
</protein>
<dbReference type="Pfam" id="PF00620">
    <property type="entry name" value="RhoGAP"/>
    <property type="match status" value="1"/>
</dbReference>
<dbReference type="InterPro" id="IPR000198">
    <property type="entry name" value="RhoGAP_dom"/>
</dbReference>
<dbReference type="EMBL" id="JADBJN010000002">
    <property type="protein sequence ID" value="KAG5679072.1"/>
    <property type="molecule type" value="Genomic_DNA"/>
</dbReference>
<dbReference type="InterPro" id="IPR008936">
    <property type="entry name" value="Rho_GTPase_activation_prot"/>
</dbReference>
<dbReference type="SMART" id="SM00324">
    <property type="entry name" value="RhoGAP"/>
    <property type="match status" value="1"/>
</dbReference>
<feature type="domain" description="Rho-GAP" evidence="2">
    <location>
        <begin position="47"/>
        <end position="240"/>
    </location>
</feature>
<feature type="region of interest" description="Disordered" evidence="1">
    <location>
        <begin position="761"/>
        <end position="796"/>
    </location>
</feature>
<evidence type="ECO:0000256" key="1">
    <source>
        <dbReference type="SAM" id="MobiDB-lite"/>
    </source>
</evidence>
<sequence length="878" mass="100716">MLISKCINREEILSIVSKELKEHGIKIRGEKLKPIDNKRQSKKIFKIRLEHQKCENVEYPNGFIAMVPTFVQKACERIEKECKTEGIFRKSGNVKKQHLIKDQFEKTGQVEFNDTHSVIDIASLLKTYFRELPVPLIAPGAIQDALIRCLIHCTNYEEKVDALLMTCLFLPPITINTLAYFLQFLEVISKNSSENFMTIENLVKVITPTIMPLAHNAPEKRLQSHFKIIELLIENSNLIGVVPDRMIIKRQEHLPMTEERKKKKRRSGSLNRVFHGFRKIVGKSSESLDKTQDNAMDDSLFTVTPNFSKSNKKRRLEKLDASSVFSSKKKKDRQMVLSSLPEIDDSPYVPKAEKTNRKSFGEVSSACVEKTSPEARRYSFVPTITLRAINKRTIINELNQMSEKKEDEYVKVSRSEYEAFKTRLNSIETKITHEFNAAKLDAVKAEMSKTDINLNGPEFVECKFHETLKEVEKLEETERNTDQLAKRLSRELKIRPYADNGIIRSPSARKIGSLRRRSSNTRLSRNQSWHLGPSVLNSKEKDLKISNESENFISSLNVYPKPNLKRARIVDGPAIKEQETITLPVTLQSTEKSEKIVPEKPVRKSIQPVNTMSSETWTNATDFFQDPKNNPLHRDDDQETTQQNETLFKTPNRPKKIVMKNEIDLNKTPMLPPRFTPAKRTPMSEKKTPSNKTLLSTPSLNDSREARASIIQIRNQNAGMVAQKAKLFDNLSSDLTKSVDRPVKIPRVVINKTVENVKKMNDEQIPQKNVPLHPNSPRRSSRSAGISPTGINRRNNIRVATQPSPMLKTIKENSENIDRRINILKSDILSEISSPRKRDKKLTPRRNKTPISSKKSYTRHTPSKSPRISRRHHNISFD</sequence>
<dbReference type="GO" id="GO:0005096">
    <property type="term" value="F:GTPase activator activity"/>
    <property type="evidence" value="ECO:0007669"/>
    <property type="project" value="TreeGrafter"/>
</dbReference>
<reference evidence="3" key="1">
    <citation type="submission" date="2021-03" db="EMBL/GenBank/DDBJ databases">
        <title>Chromosome level genome of the anhydrobiotic midge Polypedilum vanderplanki.</title>
        <authorList>
            <person name="Yoshida Y."/>
            <person name="Kikawada T."/>
            <person name="Gusev O."/>
        </authorList>
    </citation>
    <scope>NUCLEOTIDE SEQUENCE</scope>
    <source>
        <strain evidence="3">NIAS01</strain>
        <tissue evidence="3">Whole body or cell culture</tissue>
    </source>
</reference>